<dbReference type="EC" id="5.1.1.-" evidence="7"/>
<dbReference type="GO" id="GO:0016855">
    <property type="term" value="F:racemase and epimerase activity, acting on amino acids and derivatives"/>
    <property type="evidence" value="ECO:0007669"/>
    <property type="project" value="UniProtKB-UniRule"/>
</dbReference>
<dbReference type="CDD" id="cd03319">
    <property type="entry name" value="L-Ala-DL-Glu_epimerase"/>
    <property type="match status" value="1"/>
</dbReference>
<comment type="similarity">
    <text evidence="1 7">Belongs to the mandelate racemase/muconate lactonizing enzyme family.</text>
</comment>
<dbReference type="EMBL" id="UGYK01000002">
    <property type="protein sequence ID" value="SUI61735.1"/>
    <property type="molecule type" value="Genomic_DNA"/>
</dbReference>
<dbReference type="InterPro" id="IPR034593">
    <property type="entry name" value="DgoD-like"/>
</dbReference>
<feature type="binding site" evidence="6">
    <location>
        <position position="202"/>
    </location>
    <ligand>
        <name>Mg(2+)</name>
        <dbReference type="ChEBI" id="CHEBI:18420"/>
    </ligand>
</feature>
<dbReference type="SFLD" id="SFLDS00001">
    <property type="entry name" value="Enolase"/>
    <property type="match status" value="1"/>
</dbReference>
<dbReference type="GO" id="GO:0009063">
    <property type="term" value="P:amino acid catabolic process"/>
    <property type="evidence" value="ECO:0007669"/>
    <property type="project" value="InterPro"/>
</dbReference>
<dbReference type="InterPro" id="IPR018110">
    <property type="entry name" value="Mandel_Rmase/mucon_lact_enz_CS"/>
</dbReference>
<gene>
    <name evidence="10" type="primary">ycjG</name>
    <name evidence="10" type="ORF">NCTC10211_03726</name>
</gene>
<evidence type="ECO:0000256" key="1">
    <source>
        <dbReference type="ARBA" id="ARBA00008031"/>
    </source>
</evidence>
<keyword evidence="4 7" id="KW-0413">Isomerase</keyword>
<dbReference type="FunFam" id="3.30.390.10:FF:000010">
    <property type="entry name" value="Dipeptide epimerase"/>
    <property type="match status" value="1"/>
</dbReference>
<protein>
    <recommendedName>
        <fullName evidence="7">Dipeptide epimerase</fullName>
        <ecNumber evidence="7">5.1.1.-</ecNumber>
    </recommendedName>
</protein>
<evidence type="ECO:0000256" key="4">
    <source>
        <dbReference type="ARBA" id="ARBA00023235"/>
    </source>
</evidence>
<name>A0A379ZGN7_SERMA</name>
<evidence type="ECO:0000259" key="9">
    <source>
        <dbReference type="SMART" id="SM00922"/>
    </source>
</evidence>
<dbReference type="InterPro" id="IPR029017">
    <property type="entry name" value="Enolase-like_N"/>
</dbReference>
<proteinExistence type="inferred from homology"/>
<dbReference type="InterPro" id="IPR036849">
    <property type="entry name" value="Enolase-like_C_sf"/>
</dbReference>
<dbReference type="PANTHER" id="PTHR48080">
    <property type="entry name" value="D-GALACTONATE DEHYDRATASE-RELATED"/>
    <property type="match status" value="1"/>
</dbReference>
<dbReference type="InterPro" id="IPR013341">
    <property type="entry name" value="Mandelate_racemase_N_dom"/>
</dbReference>
<dbReference type="Pfam" id="PF02746">
    <property type="entry name" value="MR_MLE_N"/>
    <property type="match status" value="1"/>
</dbReference>
<feature type="binding site" evidence="6">
    <location>
        <position position="225"/>
    </location>
    <ligand>
        <name>Mg(2+)</name>
        <dbReference type="ChEBI" id="CHEBI:18420"/>
    </ligand>
</feature>
<dbReference type="SFLD" id="SFLDG00180">
    <property type="entry name" value="muconate_cycloisomerase"/>
    <property type="match status" value="1"/>
</dbReference>
<dbReference type="NCBIfam" id="NF011708">
    <property type="entry name" value="PRK15129.1"/>
    <property type="match status" value="1"/>
</dbReference>
<dbReference type="InterPro" id="IPR013342">
    <property type="entry name" value="Mandelate_racemase_C"/>
</dbReference>
<feature type="active site" description="Proton acceptor; specific for (R)-substrate epimerization" evidence="5">
    <location>
        <position position="151"/>
    </location>
</feature>
<dbReference type="NCBIfam" id="NF042940">
    <property type="entry name" value="racemase_DgcA"/>
    <property type="match status" value="1"/>
</dbReference>
<dbReference type="PANTHER" id="PTHR48080:SF3">
    <property type="entry name" value="ENOLASE SUPERFAMILY MEMBER DDB_G0284701"/>
    <property type="match status" value="1"/>
</dbReference>
<dbReference type="AlphaFoldDB" id="A0A379ZGN7"/>
<dbReference type="Gene3D" id="3.30.390.10">
    <property type="entry name" value="Enolase-like, N-terminal domain"/>
    <property type="match status" value="1"/>
</dbReference>
<evidence type="ECO:0000256" key="3">
    <source>
        <dbReference type="ARBA" id="ARBA00022842"/>
    </source>
</evidence>
<dbReference type="Gene3D" id="3.20.20.120">
    <property type="entry name" value="Enolase-like C-terminal domain"/>
    <property type="match status" value="1"/>
</dbReference>
<feature type="domain" description="Mandelate racemase/muconate lactonizing enzyme C-terminal" evidence="9">
    <location>
        <begin position="130"/>
        <end position="223"/>
    </location>
</feature>
<dbReference type="InterPro" id="IPR029065">
    <property type="entry name" value="Enolase_C-like"/>
</dbReference>
<comment type="cofactor">
    <cofactor evidence="6 7">
        <name>Mg(2+)</name>
        <dbReference type="ChEBI" id="CHEBI:18420"/>
    </cofactor>
    <text evidence="6 7">Binds 1 Mg(2+) ion per subunit.</text>
</comment>
<evidence type="ECO:0000256" key="7">
    <source>
        <dbReference type="RuleBase" id="RU366006"/>
    </source>
</evidence>
<dbReference type="Pfam" id="PF13378">
    <property type="entry name" value="MR_MLE_C"/>
    <property type="match status" value="1"/>
</dbReference>
<evidence type="ECO:0000256" key="5">
    <source>
        <dbReference type="PIRSR" id="PIRSR634603-1"/>
    </source>
</evidence>
<evidence type="ECO:0000256" key="6">
    <source>
        <dbReference type="PIRSR" id="PIRSR634603-3"/>
    </source>
</evidence>
<dbReference type="SFLD" id="SFLDF00010">
    <property type="entry name" value="dipeptide_epimerase"/>
    <property type="match status" value="1"/>
</dbReference>
<dbReference type="SMART" id="SM00922">
    <property type="entry name" value="MR_MLE"/>
    <property type="match status" value="1"/>
</dbReference>
<keyword evidence="2 6" id="KW-0479">Metal-binding</keyword>
<dbReference type="GO" id="GO:0046872">
    <property type="term" value="F:metal ion binding"/>
    <property type="evidence" value="ECO:0007669"/>
    <property type="project" value="UniProtKB-KW"/>
</dbReference>
<reference evidence="10 11" key="1">
    <citation type="submission" date="2018-06" db="EMBL/GenBank/DDBJ databases">
        <authorList>
            <consortium name="Pathogen Informatics"/>
            <person name="Doyle S."/>
        </authorList>
    </citation>
    <scope>NUCLEOTIDE SEQUENCE [LARGE SCALE GENOMIC DNA]</scope>
    <source>
        <strain evidence="10 11">NCTC10211</strain>
    </source>
</reference>
<evidence type="ECO:0000256" key="8">
    <source>
        <dbReference type="SAM" id="MobiDB-lite"/>
    </source>
</evidence>
<accession>A0A379ZGN7</accession>
<feature type="active site" description="Proton acceptor; specific for (S)-substrate epimerization" evidence="5">
    <location>
        <position position="247"/>
    </location>
</feature>
<evidence type="ECO:0000313" key="10">
    <source>
        <dbReference type="EMBL" id="SUI61735.1"/>
    </source>
</evidence>
<evidence type="ECO:0000313" key="11">
    <source>
        <dbReference type="Proteomes" id="UP000254765"/>
    </source>
</evidence>
<dbReference type="SUPFAM" id="SSF54826">
    <property type="entry name" value="Enolase N-terminal domain-like"/>
    <property type="match status" value="1"/>
</dbReference>
<organism evidence="10 11">
    <name type="scientific">Serratia marcescens</name>
    <dbReference type="NCBI Taxonomy" id="615"/>
    <lineage>
        <taxon>Bacteria</taxon>
        <taxon>Pseudomonadati</taxon>
        <taxon>Pseudomonadota</taxon>
        <taxon>Gammaproteobacteria</taxon>
        <taxon>Enterobacterales</taxon>
        <taxon>Yersiniaceae</taxon>
        <taxon>Serratia</taxon>
    </lineage>
</organism>
<dbReference type="InterPro" id="IPR034603">
    <property type="entry name" value="Dipeptide_epimerase"/>
</dbReference>
<feature type="region of interest" description="Disordered" evidence="8">
    <location>
        <begin position="319"/>
        <end position="339"/>
    </location>
</feature>
<dbReference type="PROSITE" id="PS00909">
    <property type="entry name" value="MR_MLE_2"/>
    <property type="match status" value="1"/>
</dbReference>
<dbReference type="Proteomes" id="UP000254765">
    <property type="component" value="Unassembled WGS sequence"/>
</dbReference>
<evidence type="ECO:0000256" key="2">
    <source>
        <dbReference type="ARBA" id="ARBA00022723"/>
    </source>
</evidence>
<sequence>MRDMRFYPEAWPLHTAFVIARGSRTEARVVVVEIEQQGVRGTGECTPYPRYGESEESVMAQLAEMAPAIARGITREQLLTQMPAGAARNALDSALWDLECRLHGQSLWQRSGVTAPAQIRMAQTVSIGTPEAMAFAARELERQGATLLKIKLDDHYISERLVAIRAAVPQTTLIVDANESWQAEGLAARCQLLADLGVAMLEQPLPAGDDAALEHFIHPLPICADESCHTRADLPQLAQRYQMVNIKLDKTGGLTEALALAQAAREQGFAIMLGCMLCTSRAISAALPLAPAARFVRSGRPYLAGAGCRTGPGVRMRGDRRYRPVGINSGRSTARSSRRCNARWRHRRRSAGIRR</sequence>
<dbReference type="SUPFAM" id="SSF51604">
    <property type="entry name" value="Enolase C-terminal domain-like"/>
    <property type="match status" value="1"/>
</dbReference>
<keyword evidence="3 6" id="KW-0460">Magnesium</keyword>
<feature type="binding site" evidence="6">
    <location>
        <position position="176"/>
    </location>
    <ligand>
        <name>Mg(2+)</name>
        <dbReference type="ChEBI" id="CHEBI:18420"/>
    </ligand>
</feature>